<dbReference type="EMBL" id="AC104534">
    <property type="status" value="NOT_ANNOTATED_CDS"/>
    <property type="molecule type" value="Genomic_DNA"/>
</dbReference>
<name>M0R1A2_HUMAN</name>
<accession>M0R1A2</accession>
<dbReference type="HOGENOM" id="CLU_3037625_0_0_1"/>
<gene>
    <name evidence="1" type="primary">ECH1</name>
</gene>
<dbReference type="Bgee" id="ENSG00000104823">
    <property type="expression patterns" value="Expressed in apex of heart and 102 other cell types or tissues"/>
</dbReference>
<dbReference type="VEuPathDB" id="HostDB:ENSG00000104823"/>
<evidence type="ECO:0007829" key="3">
    <source>
        <dbReference type="PeptideAtlas" id="M0R1A2"/>
    </source>
</evidence>
<sequence>MAAGIVASRRLRDLLTRRESPLALWGEMVECFNKISRDADCRAVVISGAGKMFTA</sequence>
<reference evidence="1 2" key="2">
    <citation type="journal article" date="2004" name="Nature">
        <title>The DNA sequence and biology of human chromosome 19.</title>
        <authorList>
            <person name="Grimwood J."/>
            <person name="Gordon L.A."/>
            <person name="Olsen A."/>
            <person name="Terry A."/>
            <person name="Schmutz J."/>
            <person name="Lamerdin J."/>
            <person name="Hellsten U."/>
            <person name="Goodstein D."/>
            <person name="Couronne O."/>
            <person name="Tran-Gyamfi M."/>
            <person name="Aerts A."/>
            <person name="Altherr M."/>
            <person name="Ashworth L."/>
            <person name="Bajorek E."/>
            <person name="Black S."/>
            <person name="Branscomb E."/>
            <person name="Caenepeel S."/>
            <person name="Carrano A."/>
            <person name="Caoile C."/>
            <person name="Chan Y.M."/>
            <person name="Christensen M."/>
            <person name="Cleland C.A."/>
            <person name="Copeland A."/>
            <person name="Dalin E."/>
            <person name="Dehal P."/>
            <person name="Denys M."/>
            <person name="Detter J.C."/>
            <person name="Escobar J."/>
            <person name="Flowers D."/>
            <person name="Fotopulos D."/>
            <person name="Garcia C."/>
            <person name="Georgescu A.M."/>
            <person name="Glavina T."/>
            <person name="Gomez M."/>
            <person name="Gonzales E."/>
            <person name="Groza M."/>
            <person name="Hammon N."/>
            <person name="Hawkins T."/>
            <person name="Haydu L."/>
            <person name="Ho I."/>
            <person name="Huang W."/>
            <person name="Israni S."/>
            <person name="Jett J."/>
            <person name="Kadner K."/>
            <person name="Kimball H."/>
            <person name="Kobayashi A."/>
            <person name="Larionov V."/>
            <person name="Leem S.H."/>
            <person name="Lopez F."/>
            <person name="Lou Y."/>
            <person name="Lowry S."/>
            <person name="Malfatti S."/>
            <person name="Martinez D."/>
            <person name="McCready P."/>
            <person name="Medina C."/>
            <person name="Morgan J."/>
            <person name="Nelson K."/>
            <person name="Nolan M."/>
            <person name="Ovcharenko I."/>
            <person name="Pitluck S."/>
            <person name="Pollard M."/>
            <person name="Popkie A.P."/>
            <person name="Predki P."/>
            <person name="Quan G."/>
            <person name="Ramirez L."/>
            <person name="Rash S."/>
            <person name="Retterer J."/>
            <person name="Rodriguez A."/>
            <person name="Rogers S."/>
            <person name="Salamov A."/>
            <person name="Salazar A."/>
            <person name="She X."/>
            <person name="Smith D."/>
            <person name="Slezak T."/>
            <person name="Solovyev V."/>
            <person name="Thayer N."/>
            <person name="Tice H."/>
            <person name="Tsai M."/>
            <person name="Ustaszewska A."/>
            <person name="Vo N."/>
            <person name="Wagner M."/>
            <person name="Wheeler J."/>
            <person name="Wu K."/>
            <person name="Xie G."/>
            <person name="Yang J."/>
            <person name="Dubchak I."/>
            <person name="Furey T.S."/>
            <person name="DeJong P."/>
            <person name="Dickson M."/>
            <person name="Gordon D."/>
            <person name="Eichler E.E."/>
            <person name="Pennacchio L.A."/>
            <person name="Richardson P."/>
            <person name="Stubbs L."/>
            <person name="Rokhsar D.S."/>
            <person name="Myers R.M."/>
            <person name="Rubin E.M."/>
            <person name="Lucas S.M."/>
        </authorList>
    </citation>
    <scope>NUCLEOTIDE SEQUENCE [LARGE SCALE GENOMIC DNA]</scope>
</reference>
<dbReference type="Ensembl" id="ENST00000634714.1">
    <property type="protein sequence ID" value="ENSP00000489301.1"/>
    <property type="gene ID" value="ENSG00000282853.2"/>
</dbReference>
<dbReference type="Ensembl" id="ENST00000597205.1">
    <property type="protein sequence ID" value="ENSP00000471738.1"/>
    <property type="gene ID" value="ENSG00000104823.9"/>
</dbReference>
<dbReference type="Proteomes" id="UP000005640">
    <property type="component" value="Chromosome 19"/>
</dbReference>
<dbReference type="HGNC" id="HGNC:3149">
    <property type="gene designation" value="ECH1"/>
</dbReference>
<dbReference type="Gene3D" id="3.90.226.10">
    <property type="entry name" value="2-enoyl-CoA Hydratase, Chain A, domain 1"/>
    <property type="match status" value="1"/>
</dbReference>
<dbReference type="MassIVE" id="M0R1A2"/>
<dbReference type="ExpressionAtlas" id="M0R1A2">
    <property type="expression patterns" value="baseline and differential"/>
</dbReference>
<protein>
    <submittedName>
        <fullName evidence="1">Enoyl-CoA hydratase 1</fullName>
    </submittedName>
</protein>
<evidence type="ECO:0000313" key="2">
    <source>
        <dbReference type="Proteomes" id="UP000005640"/>
    </source>
</evidence>
<dbReference type="UCSC" id="uc060yfv.1">
    <property type="organism name" value="human"/>
</dbReference>
<dbReference type="SMR" id="M0R1A2"/>
<dbReference type="OpenTargets" id="ENSG00000104823"/>
<dbReference type="AlphaFoldDB" id="M0R1A2"/>
<dbReference type="SUPFAM" id="SSF52096">
    <property type="entry name" value="ClpP/crotonase"/>
    <property type="match status" value="1"/>
</dbReference>
<organism evidence="1 2">
    <name type="scientific">Homo sapiens</name>
    <name type="common">Human</name>
    <dbReference type="NCBI Taxonomy" id="9606"/>
    <lineage>
        <taxon>Eukaryota</taxon>
        <taxon>Metazoa</taxon>
        <taxon>Chordata</taxon>
        <taxon>Craniata</taxon>
        <taxon>Vertebrata</taxon>
        <taxon>Euteleostomi</taxon>
        <taxon>Mammalia</taxon>
        <taxon>Eutheria</taxon>
        <taxon>Euarchontoglires</taxon>
        <taxon>Primates</taxon>
        <taxon>Haplorrhini</taxon>
        <taxon>Catarrhini</taxon>
        <taxon>Hominidae</taxon>
        <taxon>Homo</taxon>
    </lineage>
</organism>
<dbReference type="GeneTree" id="ENSGT00940000159610"/>
<dbReference type="EMBL" id="AC008982">
    <property type="status" value="NOT_ANNOTATED_CDS"/>
    <property type="molecule type" value="Genomic_DNA"/>
</dbReference>
<reference evidence="1" key="3">
    <citation type="journal article" date="2004" name="Nature">
        <title>Finishing the euchromatic sequence of the human genome.</title>
        <authorList>
            <consortium name="International Human Genome Sequencing Consortium"/>
        </authorList>
    </citation>
    <scope>NUCLEOTIDE SEQUENCE [LARGE SCALE GENOMIC DNA]</scope>
</reference>
<feature type="non-terminal residue" evidence="1">
    <location>
        <position position="55"/>
    </location>
</feature>
<reference evidence="1" key="4">
    <citation type="submission" date="2025-05" db="UniProtKB">
        <authorList>
            <consortium name="Ensembl"/>
        </authorList>
    </citation>
    <scope>IDENTIFICATION</scope>
</reference>
<dbReference type="OrthoDB" id="14970at2759"/>
<dbReference type="InterPro" id="IPR029045">
    <property type="entry name" value="ClpP/crotonase-like_dom_sf"/>
</dbReference>
<reference evidence="1" key="1">
    <citation type="journal article" date="2001" name="Nature">
        <title>Initial sequencing and analysis of the human genome.</title>
        <authorList>
            <consortium name="International Human Genome Sequencing Consortium"/>
            <person name="Lander E.S."/>
            <person name="Linton L.M."/>
            <person name="Birren B."/>
            <person name="Nusbaum C."/>
            <person name="Zody M.C."/>
            <person name="Baldwin J."/>
            <person name="Devon K."/>
            <person name="Dewar K."/>
            <person name="Doyle M."/>
            <person name="FitzHugh W."/>
            <person name="Funke R."/>
            <person name="Gage D."/>
            <person name="Harris K."/>
            <person name="Heaford A."/>
            <person name="Howland J."/>
            <person name="Kann L."/>
            <person name="Lehoczky J."/>
            <person name="LeVine R."/>
            <person name="McEwan P."/>
            <person name="McKernan K."/>
            <person name="Meldrim J."/>
            <person name="Mesirov J.P."/>
            <person name="Miranda C."/>
            <person name="Morris W."/>
            <person name="Naylor J."/>
            <person name="Raymond C."/>
            <person name="Rosetti M."/>
            <person name="Santos R."/>
            <person name="Sheridan A."/>
            <person name="Sougnez C."/>
            <person name="Stange-Thomann N."/>
            <person name="Stojanovic N."/>
            <person name="Subramanian A."/>
            <person name="Wyman D."/>
            <person name="Rogers J."/>
            <person name="Sulston J."/>
            <person name="Ainscough R."/>
            <person name="Beck S."/>
            <person name="Bentley D."/>
            <person name="Burton J."/>
            <person name="Clee C."/>
            <person name="Carter N."/>
            <person name="Coulson A."/>
            <person name="Deadman R."/>
            <person name="Deloukas P."/>
            <person name="Dunham A."/>
            <person name="Dunham I."/>
            <person name="Durbin R."/>
            <person name="French L."/>
            <person name="Grafham D."/>
            <person name="Gregory S."/>
            <person name="Hubbard T."/>
            <person name="Humphray S."/>
            <person name="Hunt A."/>
            <person name="Jones M."/>
            <person name="Lloyd C."/>
            <person name="McMurray A."/>
            <person name="Matthews L."/>
            <person name="Mercer S."/>
            <person name="Milne S."/>
            <person name="Mullikin J.C."/>
            <person name="Mungall A."/>
            <person name="Plumb R."/>
            <person name="Ross M."/>
            <person name="Shownkeen R."/>
            <person name="Sims S."/>
            <person name="Waterston R.H."/>
            <person name="Wilson R.K."/>
            <person name="Hillier L.W."/>
            <person name="McPherson J.D."/>
            <person name="Marra M.A."/>
            <person name="Mardis E.R."/>
            <person name="Fulton L.A."/>
            <person name="Chinwalla A.T."/>
            <person name="Pepin K.H."/>
            <person name="Gish W.R."/>
            <person name="Chissoe S.L."/>
            <person name="Wendl M.C."/>
            <person name="Delehaunty K.D."/>
            <person name="Miner T.L."/>
            <person name="Delehaunty A."/>
            <person name="Kramer J.B."/>
            <person name="Cook L.L."/>
            <person name="Fulton R.S."/>
            <person name="Johnson D.L."/>
            <person name="Minx P.J."/>
            <person name="Clifton S.W."/>
            <person name="Hawkins T."/>
            <person name="Branscomb E."/>
            <person name="Predki P."/>
            <person name="Richardson P."/>
            <person name="Wenning S."/>
            <person name="Slezak T."/>
            <person name="Doggett N."/>
            <person name="Cheng J.F."/>
            <person name="Olsen A."/>
            <person name="Lucas S."/>
            <person name="Elkin C."/>
            <person name="Uberbacher E."/>
            <person name="Frazier M."/>
            <person name="Gibbs R.A."/>
            <person name="Muzny D.M."/>
            <person name="Scherer S.E."/>
            <person name="Bouck J.B."/>
            <person name="Sodergren E.J."/>
            <person name="Worley K.C."/>
            <person name="Rives C.M."/>
            <person name="Gorrell J.H."/>
            <person name="Metzker M.L."/>
            <person name="Naylor S.L."/>
            <person name="Kucherlapati R.S."/>
            <person name="Nelson D.L."/>
            <person name="Weinstock G.M."/>
            <person name="Sakaki Y."/>
            <person name="Fujiyama A."/>
            <person name="Hattori M."/>
            <person name="Yada T."/>
            <person name="Toyoda A."/>
            <person name="Itoh T."/>
            <person name="Kawagoe C."/>
            <person name="Watanabe H."/>
            <person name="Totoki Y."/>
            <person name="Taylor T."/>
            <person name="Weissenbach J."/>
            <person name="Heilig R."/>
            <person name="Saurin W."/>
            <person name="Artiguenave F."/>
            <person name="Brottier P."/>
            <person name="Bruls T."/>
            <person name="Pelletier E."/>
            <person name="Robert C."/>
            <person name="Wincker P."/>
            <person name="Smith D.R."/>
            <person name="Doucette-Stamm L."/>
            <person name="Rubenfield M."/>
            <person name="Weinstock K."/>
            <person name="Lee H.M."/>
            <person name="Dubois J."/>
            <person name="Rosenthal A."/>
            <person name="Platzer M."/>
            <person name="Nyakatura G."/>
            <person name="Taudien S."/>
            <person name="Rump A."/>
            <person name="Yang H."/>
            <person name="Yu J."/>
            <person name="Wang J."/>
            <person name="Huang G."/>
            <person name="Gu J."/>
            <person name="Hood L."/>
            <person name="Rowen L."/>
            <person name="Madan A."/>
            <person name="Qin S."/>
            <person name="Davis R.W."/>
            <person name="Federspiel N.A."/>
            <person name="Abola A.P."/>
            <person name="Proctor M.J."/>
            <person name="Myers R.M."/>
            <person name="Schmutz J."/>
            <person name="Dickson M."/>
            <person name="Grimwood J."/>
            <person name="Cox D.R."/>
            <person name="Olson M.V."/>
            <person name="Kaul R."/>
            <person name="Raymond C."/>
            <person name="Shimizu N."/>
            <person name="Kawasaki K."/>
            <person name="Minoshima S."/>
            <person name="Evans G.A."/>
            <person name="Athanasiou M."/>
            <person name="Schultz R."/>
            <person name="Roe B.A."/>
            <person name="Chen F."/>
            <person name="Pan H."/>
            <person name="Ramser J."/>
            <person name="Lehrach H."/>
            <person name="Reinhardt R."/>
            <person name="McCombie W.R."/>
            <person name="de la Bastide M."/>
            <person name="Dedhia N."/>
            <person name="Blocker H."/>
            <person name="Hornischer K."/>
            <person name="Nordsiek G."/>
            <person name="Agarwala R."/>
            <person name="Aravind L."/>
            <person name="Bailey J.A."/>
            <person name="Bateman A."/>
            <person name="Batzoglou S."/>
            <person name="Birney E."/>
            <person name="Bork P."/>
            <person name="Brown D.G."/>
            <person name="Burge C.B."/>
            <person name="Cerutti L."/>
            <person name="Chen H.C."/>
            <person name="Church D."/>
            <person name="Clamp M."/>
            <person name="Copley R.R."/>
            <person name="Doerks T."/>
            <person name="Eddy S.R."/>
            <person name="Eichler E.E."/>
            <person name="Furey T.S."/>
            <person name="Galagan J."/>
            <person name="Gilbert J.G."/>
            <person name="Harmon C."/>
            <person name="Hayashizaki Y."/>
            <person name="Haussler D."/>
            <person name="Hermjakob H."/>
            <person name="Hokamp K."/>
            <person name="Jang W."/>
            <person name="Johnson L.S."/>
            <person name="Jones T.A."/>
            <person name="Kasif S."/>
            <person name="Kaspryzk A."/>
            <person name="Kennedy S."/>
            <person name="Kent W.J."/>
            <person name="Kitts P."/>
            <person name="Koonin E.V."/>
            <person name="Korf I."/>
            <person name="Kulp D."/>
            <person name="Lancet D."/>
            <person name="Lowe T.M."/>
            <person name="McLysaght A."/>
            <person name="Mikkelsen T."/>
            <person name="Moran J.V."/>
            <person name="Mulder N."/>
            <person name="Pollara V.J."/>
            <person name="Ponting C.P."/>
            <person name="Schuler G."/>
            <person name="Schultz J."/>
            <person name="Slater G."/>
            <person name="Smit A.F."/>
            <person name="Stupka E."/>
            <person name="Szustakowski J."/>
            <person name="Thierry-Mieg D."/>
            <person name="Thierry-Mieg J."/>
            <person name="Wagner L."/>
            <person name="Wallis J."/>
            <person name="Wheeler R."/>
            <person name="Williams A."/>
            <person name="Wolf Y.I."/>
            <person name="Wolfe K.H."/>
            <person name="Yang S.P."/>
            <person name="Yeh R.F."/>
            <person name="Collins F."/>
            <person name="Guyer M.S."/>
            <person name="Peterson J."/>
            <person name="Felsenfeld A."/>
            <person name="Wetterstrand K.A."/>
            <person name="Patrinos A."/>
            <person name="Morgan M.J."/>
            <person name="de Jong P."/>
            <person name="Catanese J.J."/>
            <person name="Osoegawa K."/>
            <person name="Shizuya H."/>
            <person name="Choi S."/>
            <person name="Chen Y.J."/>
        </authorList>
    </citation>
    <scope>NUCLEOTIDE SEQUENCE [LARGE SCALE GENOMIC DNA]</scope>
</reference>
<dbReference type="Antibodypedia" id="1042">
    <property type="antibodies" value="278 antibodies from 30 providers"/>
</dbReference>
<evidence type="ECO:0007829" key="4">
    <source>
        <dbReference type="ProteomicsDB" id="M0R1A2"/>
    </source>
</evidence>
<keyword evidence="2" id="KW-1185">Reference proteome</keyword>
<evidence type="ECO:0000313" key="1">
    <source>
        <dbReference type="Ensembl" id="ENSP00000471738.1"/>
    </source>
</evidence>
<dbReference type="ChiTaRS" id="ECH1">
    <property type="organism name" value="human"/>
</dbReference>
<proteinExistence type="evidence at protein level"/>
<keyword evidence="3 4" id="KW-1267">Proteomics identification</keyword>